<keyword evidence="1" id="KW-0808">Transferase</keyword>
<reference evidence="1" key="1">
    <citation type="submission" date="2019-08" db="EMBL/GenBank/DDBJ databases">
        <authorList>
            <person name="Kucharzyk K."/>
            <person name="Murdoch R.W."/>
            <person name="Higgins S."/>
            <person name="Loffler F."/>
        </authorList>
    </citation>
    <scope>NUCLEOTIDE SEQUENCE</scope>
</reference>
<dbReference type="InterPro" id="IPR027417">
    <property type="entry name" value="P-loop_NTPase"/>
</dbReference>
<dbReference type="Gene3D" id="3.40.50.300">
    <property type="entry name" value="P-loop containing nucleotide triphosphate hydrolases"/>
    <property type="match status" value="1"/>
</dbReference>
<organism evidence="1">
    <name type="scientific">bioreactor metagenome</name>
    <dbReference type="NCBI Taxonomy" id="1076179"/>
    <lineage>
        <taxon>unclassified sequences</taxon>
        <taxon>metagenomes</taxon>
        <taxon>ecological metagenomes</taxon>
    </lineage>
</organism>
<dbReference type="SUPFAM" id="SSF52540">
    <property type="entry name" value="P-loop containing nucleoside triphosphate hydrolases"/>
    <property type="match status" value="1"/>
</dbReference>
<dbReference type="EC" id="2.7.1.33" evidence="1"/>
<protein>
    <submittedName>
        <fullName evidence="1">Pantothenate kinase</fullName>
        <ecNumber evidence="1">2.7.1.33</ecNumber>
    </submittedName>
</protein>
<proteinExistence type="predicted"/>
<dbReference type="AlphaFoldDB" id="A0A644U1W1"/>
<keyword evidence="1" id="KW-0418">Kinase</keyword>
<dbReference type="PANTHER" id="PTHR10285">
    <property type="entry name" value="URIDINE KINASE"/>
    <property type="match status" value="1"/>
</dbReference>
<dbReference type="GO" id="GO:0004594">
    <property type="term" value="F:pantothenate kinase activity"/>
    <property type="evidence" value="ECO:0007669"/>
    <property type="project" value="UniProtKB-EC"/>
</dbReference>
<accession>A0A644U1W1</accession>
<sequence length="231" mass="24544">MRESEAGEFWLGNSDGPMGDVGAFMASELRADRADLAGHLRQLDGARNLIAIAGAPGAGKSRLAAEIAAALNARTPGSAAVVAMDGFHLPNEVLAARGLLPRKGAPETFDVAALAATLAALKTGDAVAVPGFDREADAVVPAAGTVPASVRFVIVEGNYLLLTRPDWRALYPLFDLTIRLSVPEAELRRRLLLRWQALPEAEARRRVEENDLPNGRILRQENRAADLVVAG</sequence>
<name>A0A644U1W1_9ZZZZ</name>
<evidence type="ECO:0000313" key="1">
    <source>
        <dbReference type="EMBL" id="MPL73050.1"/>
    </source>
</evidence>
<gene>
    <name evidence="1" type="primary">coaA_1</name>
    <name evidence="1" type="ORF">SDC9_18843</name>
</gene>
<comment type="caution">
    <text evidence="1">The sequence shown here is derived from an EMBL/GenBank/DDBJ whole genome shotgun (WGS) entry which is preliminary data.</text>
</comment>
<dbReference type="EMBL" id="VSSQ01000070">
    <property type="protein sequence ID" value="MPL73050.1"/>
    <property type="molecule type" value="Genomic_DNA"/>
</dbReference>